<gene>
    <name evidence="2" type="ORF">CRN52_03680</name>
</gene>
<sequence>MKMRKCLLLTMLVGLTACNTMNYQASAPTAAPELVAVLQDELKEIQDLKVTDEGYIDYYVWVPEGYQWDTHAIKKGGYEWACEDMINALRQGFVVRMGFKGKGGREEHYDFARCEQEATN</sequence>
<reference evidence="2 3" key="1">
    <citation type="journal article" date="2018" name="Front. Microbiol.">
        <title>Phylogeny of Vibrio vulnificus from the Analysis of the Core-Genome: Implications for Intra-Species Taxonomy.</title>
        <authorList>
            <person name="Roig F.J."/>
            <person name="Gonzalez-Candelas F."/>
            <person name="Sanjuan E."/>
            <person name="Fouz B."/>
            <person name="Feil E.J."/>
            <person name="Llorens C."/>
            <person name="Baker-Austin C."/>
            <person name="Oliver J.D."/>
            <person name="Danin-Poleg Y."/>
            <person name="Gibas C.J."/>
            <person name="Kashi Y."/>
            <person name="Gulig P.A."/>
            <person name="Morrison S.S."/>
            <person name="Amaro C."/>
        </authorList>
    </citation>
    <scope>NUCLEOTIDE SEQUENCE [LARGE SCALE GENOMIC DNA]</scope>
    <source>
        <strain evidence="2 3">CECT4608</strain>
    </source>
</reference>
<accession>A0A2S3R6Z9</accession>
<keyword evidence="1" id="KW-0732">Signal</keyword>
<feature type="signal peptide" evidence="1">
    <location>
        <begin position="1"/>
        <end position="22"/>
    </location>
</feature>
<protein>
    <recommendedName>
        <fullName evidence="4">Lipoprotein</fullName>
    </recommendedName>
</protein>
<dbReference type="PROSITE" id="PS51257">
    <property type="entry name" value="PROKAR_LIPOPROTEIN"/>
    <property type="match status" value="1"/>
</dbReference>
<dbReference type="RefSeq" id="WP_103199832.1">
    <property type="nucleotide sequence ID" value="NZ_PDGH01000034.1"/>
</dbReference>
<evidence type="ECO:0000313" key="3">
    <source>
        <dbReference type="Proteomes" id="UP000237466"/>
    </source>
</evidence>
<proteinExistence type="predicted"/>
<evidence type="ECO:0000313" key="2">
    <source>
        <dbReference type="EMBL" id="POB49467.1"/>
    </source>
</evidence>
<dbReference type="AlphaFoldDB" id="A0A2S3R6Z9"/>
<feature type="chain" id="PRO_5015709668" description="Lipoprotein" evidence="1">
    <location>
        <begin position="23"/>
        <end position="120"/>
    </location>
</feature>
<comment type="caution">
    <text evidence="2">The sequence shown here is derived from an EMBL/GenBank/DDBJ whole genome shotgun (WGS) entry which is preliminary data.</text>
</comment>
<dbReference type="Proteomes" id="UP000237466">
    <property type="component" value="Unassembled WGS sequence"/>
</dbReference>
<evidence type="ECO:0000256" key="1">
    <source>
        <dbReference type="SAM" id="SignalP"/>
    </source>
</evidence>
<name>A0A2S3R6Z9_VIBVL</name>
<dbReference type="EMBL" id="PDGH01000034">
    <property type="protein sequence ID" value="POB49467.1"/>
    <property type="molecule type" value="Genomic_DNA"/>
</dbReference>
<organism evidence="2 3">
    <name type="scientific">Vibrio vulnificus</name>
    <dbReference type="NCBI Taxonomy" id="672"/>
    <lineage>
        <taxon>Bacteria</taxon>
        <taxon>Pseudomonadati</taxon>
        <taxon>Pseudomonadota</taxon>
        <taxon>Gammaproteobacteria</taxon>
        <taxon>Vibrionales</taxon>
        <taxon>Vibrionaceae</taxon>
        <taxon>Vibrio</taxon>
    </lineage>
</organism>
<evidence type="ECO:0008006" key="4">
    <source>
        <dbReference type="Google" id="ProtNLM"/>
    </source>
</evidence>